<accession>D8LNB5</accession>
<dbReference type="Proteomes" id="UP000002630">
    <property type="component" value="Linkage Group LG22"/>
</dbReference>
<evidence type="ECO:0000313" key="2">
    <source>
        <dbReference type="Proteomes" id="UP000002630"/>
    </source>
</evidence>
<gene>
    <name evidence="1" type="ORF">Esi_0044_0032</name>
</gene>
<reference evidence="1 2" key="1">
    <citation type="journal article" date="2010" name="Nature">
        <title>The Ectocarpus genome and the independent evolution of multicellularity in brown algae.</title>
        <authorList>
            <person name="Cock J.M."/>
            <person name="Sterck L."/>
            <person name="Rouze P."/>
            <person name="Scornet D."/>
            <person name="Allen A.E."/>
            <person name="Amoutzias G."/>
            <person name="Anthouard V."/>
            <person name="Artiguenave F."/>
            <person name="Aury J.M."/>
            <person name="Badger J.H."/>
            <person name="Beszteri B."/>
            <person name="Billiau K."/>
            <person name="Bonnet E."/>
            <person name="Bothwell J.H."/>
            <person name="Bowler C."/>
            <person name="Boyen C."/>
            <person name="Brownlee C."/>
            <person name="Carrano C.J."/>
            <person name="Charrier B."/>
            <person name="Cho G.Y."/>
            <person name="Coelho S.M."/>
            <person name="Collen J."/>
            <person name="Corre E."/>
            <person name="Da Silva C."/>
            <person name="Delage L."/>
            <person name="Delaroque N."/>
            <person name="Dittami S.M."/>
            <person name="Doulbeau S."/>
            <person name="Elias M."/>
            <person name="Farnham G."/>
            <person name="Gachon C.M."/>
            <person name="Gschloessl B."/>
            <person name="Heesch S."/>
            <person name="Jabbari K."/>
            <person name="Jubin C."/>
            <person name="Kawai H."/>
            <person name="Kimura K."/>
            <person name="Kloareg B."/>
            <person name="Kupper F.C."/>
            <person name="Lang D."/>
            <person name="Le Bail A."/>
            <person name="Leblanc C."/>
            <person name="Lerouge P."/>
            <person name="Lohr M."/>
            <person name="Lopez P.J."/>
            <person name="Martens C."/>
            <person name="Maumus F."/>
            <person name="Michel G."/>
            <person name="Miranda-Saavedra D."/>
            <person name="Morales J."/>
            <person name="Moreau H."/>
            <person name="Motomura T."/>
            <person name="Nagasato C."/>
            <person name="Napoli C.A."/>
            <person name="Nelson D.R."/>
            <person name="Nyvall-Collen P."/>
            <person name="Peters A.F."/>
            <person name="Pommier C."/>
            <person name="Potin P."/>
            <person name="Poulain J."/>
            <person name="Quesneville H."/>
            <person name="Read B."/>
            <person name="Rensing S.A."/>
            <person name="Ritter A."/>
            <person name="Rousvoal S."/>
            <person name="Samanta M."/>
            <person name="Samson G."/>
            <person name="Schroeder D.C."/>
            <person name="Segurens B."/>
            <person name="Strittmatter M."/>
            <person name="Tonon T."/>
            <person name="Tregear J.W."/>
            <person name="Valentin K."/>
            <person name="von Dassow P."/>
            <person name="Yamagishi T."/>
            <person name="Van de Peer Y."/>
            <person name="Wincker P."/>
        </authorList>
    </citation>
    <scope>NUCLEOTIDE SEQUENCE [LARGE SCALE GENOMIC DNA]</scope>
    <source>
        <strain evidence="2">Ec32 / CCAP1310/4</strain>
    </source>
</reference>
<dbReference type="InParanoid" id="D8LNB5"/>
<keyword evidence="2" id="KW-1185">Reference proteome</keyword>
<dbReference type="AlphaFoldDB" id="D8LNB5"/>
<dbReference type="EMBL" id="FN649747">
    <property type="protein sequence ID" value="CBN77272.1"/>
    <property type="molecule type" value="Genomic_DNA"/>
</dbReference>
<evidence type="ECO:0000313" key="1">
    <source>
        <dbReference type="EMBL" id="CBN77272.1"/>
    </source>
</evidence>
<proteinExistence type="predicted"/>
<protein>
    <submittedName>
        <fullName evidence="1">Uncharacterized protein</fullName>
    </submittedName>
</protein>
<organism evidence="1 2">
    <name type="scientific">Ectocarpus siliculosus</name>
    <name type="common">Brown alga</name>
    <name type="synonym">Conferva siliculosa</name>
    <dbReference type="NCBI Taxonomy" id="2880"/>
    <lineage>
        <taxon>Eukaryota</taxon>
        <taxon>Sar</taxon>
        <taxon>Stramenopiles</taxon>
        <taxon>Ochrophyta</taxon>
        <taxon>PX clade</taxon>
        <taxon>Phaeophyceae</taxon>
        <taxon>Ectocarpales</taxon>
        <taxon>Ectocarpaceae</taxon>
        <taxon>Ectocarpus</taxon>
    </lineage>
</organism>
<name>D8LNB5_ECTSI</name>
<sequence>MSSDDGNCGSGDEEECTELSGAGLVIFIWVCLQVDLDTLTRSLKKSGAESNPCT</sequence>
<dbReference type="EMBL" id="FN648641">
    <property type="protein sequence ID" value="CBN77272.1"/>
    <property type="molecule type" value="Genomic_DNA"/>
</dbReference>